<name>A0ABD1T4S1_9LAMI</name>
<protein>
    <submittedName>
        <fullName evidence="1">Uncharacterized protein</fullName>
    </submittedName>
</protein>
<dbReference type="AlphaFoldDB" id="A0ABD1T4S1"/>
<evidence type="ECO:0000313" key="1">
    <source>
        <dbReference type="EMBL" id="KAL2507700.1"/>
    </source>
</evidence>
<reference evidence="2" key="1">
    <citation type="submission" date="2024-07" db="EMBL/GenBank/DDBJ databases">
        <title>Two chromosome-level genome assemblies of Korean endemic species Abeliophyllum distichum and Forsythia ovata (Oleaceae).</title>
        <authorList>
            <person name="Jang H."/>
        </authorList>
    </citation>
    <scope>NUCLEOTIDE SEQUENCE [LARGE SCALE GENOMIC DNA]</scope>
</reference>
<dbReference type="Proteomes" id="UP001604277">
    <property type="component" value="Unassembled WGS sequence"/>
</dbReference>
<organism evidence="1 2">
    <name type="scientific">Forsythia ovata</name>
    <dbReference type="NCBI Taxonomy" id="205694"/>
    <lineage>
        <taxon>Eukaryota</taxon>
        <taxon>Viridiplantae</taxon>
        <taxon>Streptophyta</taxon>
        <taxon>Embryophyta</taxon>
        <taxon>Tracheophyta</taxon>
        <taxon>Spermatophyta</taxon>
        <taxon>Magnoliopsida</taxon>
        <taxon>eudicotyledons</taxon>
        <taxon>Gunneridae</taxon>
        <taxon>Pentapetalae</taxon>
        <taxon>asterids</taxon>
        <taxon>lamiids</taxon>
        <taxon>Lamiales</taxon>
        <taxon>Oleaceae</taxon>
        <taxon>Forsythieae</taxon>
        <taxon>Forsythia</taxon>
    </lineage>
</organism>
<keyword evidence="2" id="KW-1185">Reference proteome</keyword>
<sequence length="103" mass="11056">MDINIAIVTLSSNLVVKTIVKPNKGDDFKPVCEVGNEEIRAPIICWIDEEILKRPQGTGVVVEDGAGREVREEILKNELEWSVGGLWGGVAVASSLVGEVAGK</sequence>
<proteinExistence type="predicted"/>
<accession>A0ABD1T4S1</accession>
<dbReference type="EMBL" id="JBFOLJ010000009">
    <property type="protein sequence ID" value="KAL2507700.1"/>
    <property type="molecule type" value="Genomic_DNA"/>
</dbReference>
<comment type="caution">
    <text evidence="1">The sequence shown here is derived from an EMBL/GenBank/DDBJ whole genome shotgun (WGS) entry which is preliminary data.</text>
</comment>
<evidence type="ECO:0000313" key="2">
    <source>
        <dbReference type="Proteomes" id="UP001604277"/>
    </source>
</evidence>
<gene>
    <name evidence="1" type="ORF">Fot_31347</name>
</gene>